<sequence>MKYPAFQTPPLETSRNGSTHAHLQSTTAPTRSAAPSNPTVHTSPAALSVALSEEENHFLIYLKEVKKLKWGEITEAFNRYYPGRTYPKLQSTYSTKLNKRDRSKDPPIWTVPPSYDSEAASHSASPAVPVIPKQPKYHPAPAWQEPVTSVERSPIIEPRRERPRRAISVKDYTWATLGEPQFTEKEENDSLASKSIEPPESLQSAPEVAIPIDNPPLVPYSFEKEDALLAVSAHKKRAQSSREKLPYLSSSERFTLQNPPMNQEWDQLSSRDWQGSLVHVDFNPLELKIVQKAIYKVLNTPKEQQSRCDRKHLQRLLQDLPEPKFLRIQNEAHKQLRRNRDGKSVKAFLTDAQGGQFRTERPVIERLAAARPNREYSTAPKASITSMVSERELGLQSRRGWKAASQPVSYQLKNKIHDSLGPSFTYTGASSDVHAVAWSPDGQCFVAGAICVDDPHSMQYNKGNNLLYGDLTYGVIHELGGHSVPRPRTESGPNSTHAMFASQDPKLYKTVSSVVFSPDGRFVYSGGYDHKVCIWETRPEEDPPNFGQPKWSGAWRHKAPVDIMAINSSGLLATASKKPSTNAIKTIRMLDDDCQMIDRQNFSSQKATSKPNYNILPTALHFSPRYENLLLAGFGANVRLEKFDLSGDMCLWDVNRPKEPLNIIGSGRNVFDLAFHPRQNWFAAGCVASGNVNRGTQSVVRLHDEIDPSKYSMRVELECKALDMNDIAWCPGNDYLIAAGCTSGKVYVWDVRWPDDFLRELAHARSLIPLDDNLDREVTDTGVRFLSWGDNATRLYTGSSDGVVKVWNVTTSEEETFVKDLITTDSGIMSGSFSPDKSKLVLGDIDGSINVLEVGQDDCSLKEAKKFVFIPYDGKAEREDESDQVERQSNLEQSQEDTGVSAATELLKSGQMLQMPLGGLPIRQAVQGPNYAGPFDYSVDAPFLREQALQFQLDLARPAAPQCALPACKDAIVRVTSEEIGDSGRSLDRIADELRQAWKTPKSILMKSIPGKSRCHNCDGIARPSTSGDTFCERCSFACFRCCKPINVPPATDKLKCPHCMGVWEIGALGFESVHESRQRPNLDGIVPSLNNLTIDDGSSGEETDDYYFRQAVDRPESPPL</sequence>
<proteinExistence type="inferred from homology"/>
<dbReference type="SMART" id="SM00320">
    <property type="entry name" value="WD40"/>
    <property type="match status" value="6"/>
</dbReference>
<dbReference type="PROSITE" id="PS50082">
    <property type="entry name" value="WD_REPEATS_2"/>
    <property type="match status" value="2"/>
</dbReference>
<evidence type="ECO:0000256" key="1">
    <source>
        <dbReference type="ARBA" id="ARBA00009890"/>
    </source>
</evidence>
<dbReference type="Gene3D" id="2.130.10.10">
    <property type="entry name" value="YVTN repeat-like/Quinoprotein amine dehydrogenase"/>
    <property type="match status" value="1"/>
</dbReference>
<dbReference type="PANTHER" id="PTHR19842">
    <property type="entry name" value="G BETA-LIKE PROTEIN GBL"/>
    <property type="match status" value="1"/>
</dbReference>
<dbReference type="InterPro" id="IPR037588">
    <property type="entry name" value="MLST8"/>
</dbReference>
<keyword evidence="7" id="KW-1185">Reference proteome</keyword>
<dbReference type="Pfam" id="PF00400">
    <property type="entry name" value="WD40"/>
    <property type="match status" value="4"/>
</dbReference>
<evidence type="ECO:0000256" key="3">
    <source>
        <dbReference type="ARBA" id="ARBA00022737"/>
    </source>
</evidence>
<dbReference type="GO" id="GO:0032956">
    <property type="term" value="P:regulation of actin cytoskeleton organization"/>
    <property type="evidence" value="ECO:0007669"/>
    <property type="project" value="TreeGrafter"/>
</dbReference>
<dbReference type="STRING" id="97972.A0A2V1D9B3"/>
<dbReference type="InterPro" id="IPR036322">
    <property type="entry name" value="WD40_repeat_dom_sf"/>
</dbReference>
<accession>A0A2V1D9B3</accession>
<gene>
    <name evidence="6" type="ORF">DM02DRAFT_538913</name>
</gene>
<feature type="compositionally biased region" description="Polar residues" evidence="5">
    <location>
        <begin position="10"/>
        <end position="42"/>
    </location>
</feature>
<dbReference type="Proteomes" id="UP000244855">
    <property type="component" value="Unassembled WGS sequence"/>
</dbReference>
<dbReference type="AlphaFoldDB" id="A0A2V1D9B3"/>
<dbReference type="GO" id="GO:0031931">
    <property type="term" value="C:TORC1 complex"/>
    <property type="evidence" value="ECO:0007669"/>
    <property type="project" value="InterPro"/>
</dbReference>
<dbReference type="GO" id="GO:0031929">
    <property type="term" value="P:TOR signaling"/>
    <property type="evidence" value="ECO:0007669"/>
    <property type="project" value="InterPro"/>
</dbReference>
<reference evidence="6 7" key="1">
    <citation type="journal article" date="2018" name="Sci. Rep.">
        <title>Comparative genomics provides insights into the lifestyle and reveals functional heterogeneity of dark septate endophytic fungi.</title>
        <authorList>
            <person name="Knapp D.G."/>
            <person name="Nemeth J.B."/>
            <person name="Barry K."/>
            <person name="Hainaut M."/>
            <person name="Henrissat B."/>
            <person name="Johnson J."/>
            <person name="Kuo A."/>
            <person name="Lim J.H.P."/>
            <person name="Lipzen A."/>
            <person name="Nolan M."/>
            <person name="Ohm R.A."/>
            <person name="Tamas L."/>
            <person name="Grigoriev I.V."/>
            <person name="Spatafora J.W."/>
            <person name="Nagy L.G."/>
            <person name="Kovacs G.M."/>
        </authorList>
    </citation>
    <scope>NUCLEOTIDE SEQUENCE [LARGE SCALE GENOMIC DNA]</scope>
    <source>
        <strain evidence="6 7">DSE2036</strain>
    </source>
</reference>
<feature type="repeat" description="WD" evidence="4">
    <location>
        <begin position="783"/>
        <end position="817"/>
    </location>
</feature>
<comment type="similarity">
    <text evidence="1">Belongs to the WD repeat LST8 family.</text>
</comment>
<feature type="region of interest" description="Disordered" evidence="5">
    <location>
        <begin position="180"/>
        <end position="205"/>
    </location>
</feature>
<keyword evidence="3" id="KW-0677">Repeat</keyword>
<evidence type="ECO:0000256" key="4">
    <source>
        <dbReference type="PROSITE-ProRule" id="PRU00221"/>
    </source>
</evidence>
<feature type="region of interest" description="Disordered" evidence="5">
    <location>
        <begin position="878"/>
        <end position="899"/>
    </location>
</feature>
<evidence type="ECO:0000256" key="2">
    <source>
        <dbReference type="ARBA" id="ARBA00022574"/>
    </source>
</evidence>
<evidence type="ECO:0000256" key="5">
    <source>
        <dbReference type="SAM" id="MobiDB-lite"/>
    </source>
</evidence>
<organism evidence="6 7">
    <name type="scientific">Periconia macrospinosa</name>
    <dbReference type="NCBI Taxonomy" id="97972"/>
    <lineage>
        <taxon>Eukaryota</taxon>
        <taxon>Fungi</taxon>
        <taxon>Dikarya</taxon>
        <taxon>Ascomycota</taxon>
        <taxon>Pezizomycotina</taxon>
        <taxon>Dothideomycetes</taxon>
        <taxon>Pleosporomycetidae</taxon>
        <taxon>Pleosporales</taxon>
        <taxon>Massarineae</taxon>
        <taxon>Periconiaceae</taxon>
        <taxon>Periconia</taxon>
    </lineage>
</organism>
<dbReference type="EMBL" id="KZ805523">
    <property type="protein sequence ID" value="PVH94726.1"/>
    <property type="molecule type" value="Genomic_DNA"/>
</dbReference>
<keyword evidence="2 4" id="KW-0853">WD repeat</keyword>
<dbReference type="GO" id="GO:0031932">
    <property type="term" value="C:TORC2 complex"/>
    <property type="evidence" value="ECO:0007669"/>
    <property type="project" value="InterPro"/>
</dbReference>
<feature type="compositionally biased region" description="Low complexity" evidence="5">
    <location>
        <begin position="117"/>
        <end position="127"/>
    </location>
</feature>
<dbReference type="PANTHER" id="PTHR19842:SF0">
    <property type="entry name" value="TARGET OF RAPAMYCIN COMPLEX SUBUNIT LST8"/>
    <property type="match status" value="1"/>
</dbReference>
<feature type="region of interest" description="Disordered" evidence="5">
    <location>
        <begin position="1"/>
        <end position="42"/>
    </location>
</feature>
<evidence type="ECO:0000313" key="7">
    <source>
        <dbReference type="Proteomes" id="UP000244855"/>
    </source>
</evidence>
<dbReference type="InterPro" id="IPR001680">
    <property type="entry name" value="WD40_rpt"/>
</dbReference>
<evidence type="ECO:0000313" key="6">
    <source>
        <dbReference type="EMBL" id="PVH94726.1"/>
    </source>
</evidence>
<dbReference type="OrthoDB" id="10248252at2759"/>
<feature type="region of interest" description="Disordered" evidence="5">
    <location>
        <begin position="96"/>
        <end position="141"/>
    </location>
</feature>
<dbReference type="InterPro" id="IPR015943">
    <property type="entry name" value="WD40/YVTN_repeat-like_dom_sf"/>
</dbReference>
<name>A0A2V1D9B3_9PLEO</name>
<feature type="repeat" description="WD" evidence="4">
    <location>
        <begin position="511"/>
        <end position="538"/>
    </location>
</feature>
<feature type="compositionally biased region" description="Polar residues" evidence="5">
    <location>
        <begin position="887"/>
        <end position="898"/>
    </location>
</feature>
<dbReference type="SUPFAM" id="SSF50978">
    <property type="entry name" value="WD40 repeat-like"/>
    <property type="match status" value="1"/>
</dbReference>
<dbReference type="InterPro" id="IPR019775">
    <property type="entry name" value="WD40_repeat_CS"/>
</dbReference>
<dbReference type="PROSITE" id="PS00678">
    <property type="entry name" value="WD_REPEATS_1"/>
    <property type="match status" value="2"/>
</dbReference>
<protein>
    <submittedName>
        <fullName evidence="6">WD40 repeat-like protein</fullName>
    </submittedName>
</protein>